<gene>
    <name evidence="1" type="ORF">PHYSODRAFT_445181</name>
</gene>
<keyword evidence="2" id="KW-1185">Reference proteome</keyword>
<evidence type="ECO:0000313" key="1">
    <source>
        <dbReference type="EMBL" id="EGZ15137.1"/>
    </source>
</evidence>
<dbReference type="OMA" id="AWESYLN"/>
<proteinExistence type="predicted"/>
<dbReference type="EMBL" id="JH159155">
    <property type="protein sequence ID" value="EGZ15137.1"/>
    <property type="molecule type" value="Genomic_DNA"/>
</dbReference>
<dbReference type="KEGG" id="psoj:PHYSODRAFT_445181"/>
<evidence type="ECO:0000313" key="2">
    <source>
        <dbReference type="Proteomes" id="UP000002640"/>
    </source>
</evidence>
<reference evidence="1 2" key="1">
    <citation type="journal article" date="2006" name="Science">
        <title>Phytophthora genome sequences uncover evolutionary origins and mechanisms of pathogenesis.</title>
        <authorList>
            <person name="Tyler B.M."/>
            <person name="Tripathy S."/>
            <person name="Zhang X."/>
            <person name="Dehal P."/>
            <person name="Jiang R.H."/>
            <person name="Aerts A."/>
            <person name="Arredondo F.D."/>
            <person name="Baxter L."/>
            <person name="Bensasson D."/>
            <person name="Beynon J.L."/>
            <person name="Chapman J."/>
            <person name="Damasceno C.M."/>
            <person name="Dorrance A.E."/>
            <person name="Dou D."/>
            <person name="Dickerman A.W."/>
            <person name="Dubchak I.L."/>
            <person name="Garbelotto M."/>
            <person name="Gijzen M."/>
            <person name="Gordon S.G."/>
            <person name="Govers F."/>
            <person name="Grunwald N.J."/>
            <person name="Huang W."/>
            <person name="Ivors K.L."/>
            <person name="Jones R.W."/>
            <person name="Kamoun S."/>
            <person name="Krampis K."/>
            <person name="Lamour K.H."/>
            <person name="Lee M.K."/>
            <person name="McDonald W.H."/>
            <person name="Medina M."/>
            <person name="Meijer H.J."/>
            <person name="Nordberg E.K."/>
            <person name="Maclean D.J."/>
            <person name="Ospina-Giraldo M.D."/>
            <person name="Morris P.F."/>
            <person name="Phuntumart V."/>
            <person name="Putnam N.H."/>
            <person name="Rash S."/>
            <person name="Rose J.K."/>
            <person name="Sakihama Y."/>
            <person name="Salamov A.A."/>
            <person name="Savidor A."/>
            <person name="Scheuring C.F."/>
            <person name="Smith B.M."/>
            <person name="Sobral B.W."/>
            <person name="Terry A."/>
            <person name="Torto-Alalibo T.A."/>
            <person name="Win J."/>
            <person name="Xu Z."/>
            <person name="Zhang H."/>
            <person name="Grigoriev I.V."/>
            <person name="Rokhsar D.S."/>
            <person name="Boore J.L."/>
        </authorList>
    </citation>
    <scope>NUCLEOTIDE SEQUENCE [LARGE SCALE GENOMIC DNA]</scope>
    <source>
        <strain evidence="1 2">P6497</strain>
    </source>
</reference>
<feature type="non-terminal residue" evidence="1">
    <location>
        <position position="145"/>
    </location>
</feature>
<evidence type="ECO:0008006" key="3">
    <source>
        <dbReference type="Google" id="ProtNLM"/>
    </source>
</evidence>
<dbReference type="GeneID" id="20652770"/>
<organism evidence="1 2">
    <name type="scientific">Phytophthora sojae (strain P6497)</name>
    <name type="common">Soybean stem and root rot agent</name>
    <name type="synonym">Phytophthora megasperma f. sp. glycines</name>
    <dbReference type="NCBI Taxonomy" id="1094619"/>
    <lineage>
        <taxon>Eukaryota</taxon>
        <taxon>Sar</taxon>
        <taxon>Stramenopiles</taxon>
        <taxon>Oomycota</taxon>
        <taxon>Peronosporomycetes</taxon>
        <taxon>Peronosporales</taxon>
        <taxon>Peronosporaceae</taxon>
        <taxon>Phytophthora</taxon>
    </lineage>
</organism>
<name>G4ZP97_PHYSP</name>
<protein>
    <recommendedName>
        <fullName evidence="3">RXLR phytopathogen effector protein WY-domain domain-containing protein</fullName>
    </recommendedName>
</protein>
<feature type="non-terminal residue" evidence="1">
    <location>
        <position position="1"/>
    </location>
</feature>
<dbReference type="RefSeq" id="XP_009528886.1">
    <property type="nucleotide sequence ID" value="XM_009530591.1"/>
</dbReference>
<sequence>DSEERINSLELLRSGQSVDDVFKLLKFNDGVESLLTHPNVNEFVKFISRFSHQHPDKSTSLIKTFTTAYGDDVVSKMLQVAKQDPSTKARATQLQAQQMKVWRYEKLTPDDVFKLLKLDQAASNPLSNVNLDAWAAYLHLFNYLN</sequence>
<dbReference type="InParanoid" id="G4ZP97"/>
<dbReference type="SMR" id="G4ZP97"/>
<dbReference type="Proteomes" id="UP000002640">
    <property type="component" value="Unassembled WGS sequence"/>
</dbReference>
<dbReference type="AlphaFoldDB" id="G4ZP97"/>
<accession>G4ZP97</accession>